<dbReference type="OrthoDB" id="8563989at2"/>
<reference evidence="1 2" key="1">
    <citation type="submission" date="2019-11" db="EMBL/GenBank/DDBJ databases">
        <title>The genome sequence of Methylocystis heyeri.</title>
        <authorList>
            <person name="Oshkin I.Y."/>
            <person name="Miroshnikov K."/>
            <person name="Dedysh S.N."/>
        </authorList>
    </citation>
    <scope>NUCLEOTIDE SEQUENCE [LARGE SCALE GENOMIC DNA]</scope>
    <source>
        <strain evidence="1 2">H2</strain>
    </source>
</reference>
<dbReference type="InterPro" id="IPR046154">
    <property type="entry name" value="DUF6156"/>
</dbReference>
<dbReference type="EMBL" id="CP046052">
    <property type="protein sequence ID" value="QGM45623.1"/>
    <property type="molecule type" value="Genomic_DNA"/>
</dbReference>
<proteinExistence type="predicted"/>
<dbReference type="AlphaFoldDB" id="A0A6B8KGM0"/>
<evidence type="ECO:0000313" key="2">
    <source>
        <dbReference type="Proteomes" id="UP000309061"/>
    </source>
</evidence>
<sequence>MVLNAESYRYFLSYSGVKLPLKLLSPLNPEELENRNTYFRALYDSSDRIVCCEKLVYGEVELEHRYEYGPGGALARAQIRMGDDDPTEILFDENGSQLKA</sequence>
<gene>
    <name evidence="1" type="ORF">H2LOC_007870</name>
</gene>
<organism evidence="1 2">
    <name type="scientific">Methylocystis heyeri</name>
    <dbReference type="NCBI Taxonomy" id="391905"/>
    <lineage>
        <taxon>Bacteria</taxon>
        <taxon>Pseudomonadati</taxon>
        <taxon>Pseudomonadota</taxon>
        <taxon>Alphaproteobacteria</taxon>
        <taxon>Hyphomicrobiales</taxon>
        <taxon>Methylocystaceae</taxon>
        <taxon>Methylocystis</taxon>
    </lineage>
</organism>
<evidence type="ECO:0000313" key="1">
    <source>
        <dbReference type="EMBL" id="QGM45623.1"/>
    </source>
</evidence>
<dbReference type="KEGG" id="mhey:H2LOC_007870"/>
<evidence type="ECO:0008006" key="3">
    <source>
        <dbReference type="Google" id="ProtNLM"/>
    </source>
</evidence>
<keyword evidence="2" id="KW-1185">Reference proteome</keyword>
<name>A0A6B8KGM0_9HYPH</name>
<accession>A0A6B8KGM0</accession>
<dbReference type="Proteomes" id="UP000309061">
    <property type="component" value="Chromosome"/>
</dbReference>
<protein>
    <recommendedName>
        <fullName evidence="3">RHS repeat protein</fullName>
    </recommendedName>
</protein>
<dbReference type="Pfam" id="PF19653">
    <property type="entry name" value="DUF6156"/>
    <property type="match status" value="1"/>
</dbReference>